<dbReference type="Proteomes" id="UP001231941">
    <property type="component" value="Unassembled WGS sequence"/>
</dbReference>
<dbReference type="RefSeq" id="WP_305993421.1">
    <property type="nucleotide sequence ID" value="NZ_JAVAMP010000012.1"/>
</dbReference>
<evidence type="ECO:0000313" key="3">
    <source>
        <dbReference type="Proteomes" id="UP001231941"/>
    </source>
</evidence>
<keyword evidence="3" id="KW-1185">Reference proteome</keyword>
<sequence>MNRKTKEKTQGSSISGRFTNNESQLILDWWNTQSKAFESVKYLIEKEILQNGINNLNQIIPLDRDLDRLIALKENEHPEALRLIEQIYGITNKQISVSSLSQEEVITGTIGQTKINKPITPIKESVEIQTNNIHVTPSTEKEIVKKELKTTAKSKKEYSNEEADLGMSAADAEDW</sequence>
<accession>A0ABT9J3D8</accession>
<feature type="region of interest" description="Disordered" evidence="1">
    <location>
        <begin position="150"/>
        <end position="175"/>
    </location>
</feature>
<dbReference type="EMBL" id="JAVAMP010000012">
    <property type="protein sequence ID" value="MDP5276110.1"/>
    <property type="molecule type" value="Genomic_DNA"/>
</dbReference>
<evidence type="ECO:0000313" key="2">
    <source>
        <dbReference type="EMBL" id="MDP5276110.1"/>
    </source>
</evidence>
<organism evidence="2 3">
    <name type="scientific">Chengkuizengella axinellae</name>
    <dbReference type="NCBI Taxonomy" id="3064388"/>
    <lineage>
        <taxon>Bacteria</taxon>
        <taxon>Bacillati</taxon>
        <taxon>Bacillota</taxon>
        <taxon>Bacilli</taxon>
        <taxon>Bacillales</taxon>
        <taxon>Paenibacillaceae</taxon>
        <taxon>Chengkuizengella</taxon>
    </lineage>
</organism>
<protein>
    <submittedName>
        <fullName evidence="2">Uncharacterized protein</fullName>
    </submittedName>
</protein>
<gene>
    <name evidence="2" type="ORF">Q5Y73_18590</name>
</gene>
<proteinExistence type="predicted"/>
<evidence type="ECO:0000256" key="1">
    <source>
        <dbReference type="SAM" id="MobiDB-lite"/>
    </source>
</evidence>
<name>A0ABT9J3D8_9BACL</name>
<comment type="caution">
    <text evidence="2">The sequence shown here is derived from an EMBL/GenBank/DDBJ whole genome shotgun (WGS) entry which is preliminary data.</text>
</comment>
<feature type="compositionally biased region" description="Basic and acidic residues" evidence="1">
    <location>
        <begin position="150"/>
        <end position="159"/>
    </location>
</feature>
<reference evidence="2 3" key="1">
    <citation type="submission" date="2023-08" db="EMBL/GenBank/DDBJ databases">
        <authorList>
            <person name="Park J.-S."/>
        </authorList>
    </citation>
    <scope>NUCLEOTIDE SEQUENCE [LARGE SCALE GENOMIC DNA]</scope>
    <source>
        <strain evidence="2 3">2205SS18-9</strain>
    </source>
</reference>